<dbReference type="EMBL" id="QVPD01000004">
    <property type="protein sequence ID" value="RFP61203.1"/>
    <property type="molecule type" value="Genomic_DNA"/>
</dbReference>
<evidence type="ECO:0000313" key="2">
    <source>
        <dbReference type="Proteomes" id="UP000262917"/>
    </source>
</evidence>
<keyword evidence="2" id="KW-1185">Reference proteome</keyword>
<evidence type="ECO:0000313" key="1">
    <source>
        <dbReference type="EMBL" id="RFP61203.1"/>
    </source>
</evidence>
<name>A0A372DNP5_9GAMM</name>
<dbReference type="RefSeq" id="WP_117202229.1">
    <property type="nucleotide sequence ID" value="NZ_JBHTBK010000001.1"/>
</dbReference>
<dbReference type="InterPro" id="IPR021077">
    <property type="entry name" value="Phage_phi-Lf_Orf112"/>
</dbReference>
<dbReference type="Proteomes" id="UP000262917">
    <property type="component" value="Unassembled WGS sequence"/>
</dbReference>
<protein>
    <submittedName>
        <fullName evidence="1">Uncharacterized protein</fullName>
    </submittedName>
</protein>
<organism evidence="1 2">
    <name type="scientific">Cognatiluteimonas weifangensis</name>
    <dbReference type="NCBI Taxonomy" id="2303539"/>
    <lineage>
        <taxon>Bacteria</taxon>
        <taxon>Pseudomonadati</taxon>
        <taxon>Pseudomonadota</taxon>
        <taxon>Gammaproteobacteria</taxon>
        <taxon>Lysobacterales</taxon>
        <taxon>Lysobacteraceae</taxon>
        <taxon>Cognatiluteimonas</taxon>
    </lineage>
</organism>
<dbReference type="Pfam" id="PF12375">
    <property type="entry name" value="DUF3653"/>
    <property type="match status" value="1"/>
</dbReference>
<reference evidence="1 2" key="1">
    <citation type="submission" date="2018-08" db="EMBL/GenBank/DDBJ databases">
        <title>Lysobacter weifangensis sp. nov., a new member of the family 'Xanthomonadaceae', isolated from soil in a farmland.</title>
        <authorList>
            <person name="Zhao H."/>
        </authorList>
    </citation>
    <scope>NUCLEOTIDE SEQUENCE [LARGE SCALE GENOMIC DNA]</scope>
    <source>
        <strain evidence="1 2">WF-2</strain>
    </source>
</reference>
<accession>A0A372DNP5</accession>
<dbReference type="AlphaFoldDB" id="A0A372DNP5"/>
<gene>
    <name evidence="1" type="ORF">D0Y53_05655</name>
</gene>
<sequence>MMDRPPCWPDDQTQRPNACAHAQYARVIHNITPLYGPWAGWRMAGRVLVSPDGDRISPERLRGLLWRENLRICSTGRTRSGRRSLVAVAKLPARGHFADDD</sequence>
<comment type="caution">
    <text evidence="1">The sequence shown here is derived from an EMBL/GenBank/DDBJ whole genome shotgun (WGS) entry which is preliminary data.</text>
</comment>
<proteinExistence type="predicted"/>